<feature type="domain" description="HTH marR-type" evidence="4">
    <location>
        <begin position="22"/>
        <end position="160"/>
    </location>
</feature>
<protein>
    <recommendedName>
        <fullName evidence="4">HTH marR-type domain-containing protein</fullName>
    </recommendedName>
</protein>
<keyword evidence="3" id="KW-0804">Transcription</keyword>
<dbReference type="InterPro" id="IPR001845">
    <property type="entry name" value="HTH_ArsR_DNA-bd_dom"/>
</dbReference>
<dbReference type="PRINTS" id="PR00598">
    <property type="entry name" value="HTHMARR"/>
</dbReference>
<dbReference type="InterPro" id="IPR023187">
    <property type="entry name" value="Tscrpt_reg_MarR-type_CS"/>
</dbReference>
<dbReference type="InterPro" id="IPR011991">
    <property type="entry name" value="ArsR-like_HTH"/>
</dbReference>
<reference evidence="5 6" key="1">
    <citation type="journal article" date="2019" name="Int. J. Syst. Evol. Microbiol.">
        <title>The Global Catalogue of Microorganisms (GCM) 10K type strain sequencing project: providing services to taxonomists for standard genome sequencing and annotation.</title>
        <authorList>
            <consortium name="The Broad Institute Genomics Platform"/>
            <consortium name="The Broad Institute Genome Sequencing Center for Infectious Disease"/>
            <person name="Wu L."/>
            <person name="Ma J."/>
        </authorList>
    </citation>
    <scope>NUCLEOTIDE SEQUENCE [LARGE SCALE GENOMIC DNA]</scope>
    <source>
        <strain evidence="5 6">JCM 9383</strain>
    </source>
</reference>
<dbReference type="CDD" id="cd00090">
    <property type="entry name" value="HTH_ARSR"/>
    <property type="match status" value="1"/>
</dbReference>
<name>A0ABN3VCC1_9PSEU</name>
<organism evidence="5 6">
    <name type="scientific">Saccharopolyspora taberi</name>
    <dbReference type="NCBI Taxonomy" id="60895"/>
    <lineage>
        <taxon>Bacteria</taxon>
        <taxon>Bacillati</taxon>
        <taxon>Actinomycetota</taxon>
        <taxon>Actinomycetes</taxon>
        <taxon>Pseudonocardiales</taxon>
        <taxon>Pseudonocardiaceae</taxon>
        <taxon>Saccharopolyspora</taxon>
    </lineage>
</organism>
<evidence type="ECO:0000259" key="4">
    <source>
        <dbReference type="PROSITE" id="PS50995"/>
    </source>
</evidence>
<keyword evidence="6" id="KW-1185">Reference proteome</keyword>
<dbReference type="InterPro" id="IPR039422">
    <property type="entry name" value="MarR/SlyA-like"/>
</dbReference>
<evidence type="ECO:0000313" key="6">
    <source>
        <dbReference type="Proteomes" id="UP001500979"/>
    </source>
</evidence>
<dbReference type="PANTHER" id="PTHR33164:SF57">
    <property type="entry name" value="MARR-FAMILY TRANSCRIPTIONAL REGULATOR"/>
    <property type="match status" value="1"/>
</dbReference>
<dbReference type="Proteomes" id="UP001500979">
    <property type="component" value="Unassembled WGS sequence"/>
</dbReference>
<evidence type="ECO:0000256" key="3">
    <source>
        <dbReference type="ARBA" id="ARBA00023163"/>
    </source>
</evidence>
<comment type="caution">
    <text evidence="5">The sequence shown here is derived from an EMBL/GenBank/DDBJ whole genome shotgun (WGS) entry which is preliminary data.</text>
</comment>
<accession>A0ABN3VCC1</accession>
<dbReference type="InterPro" id="IPR036390">
    <property type="entry name" value="WH_DNA-bd_sf"/>
</dbReference>
<dbReference type="SMART" id="SM00347">
    <property type="entry name" value="HTH_MARR"/>
    <property type="match status" value="1"/>
</dbReference>
<evidence type="ECO:0000256" key="2">
    <source>
        <dbReference type="ARBA" id="ARBA00023125"/>
    </source>
</evidence>
<evidence type="ECO:0000256" key="1">
    <source>
        <dbReference type="ARBA" id="ARBA00023015"/>
    </source>
</evidence>
<keyword evidence="2" id="KW-0238">DNA-binding</keyword>
<dbReference type="Gene3D" id="1.10.10.10">
    <property type="entry name" value="Winged helix-like DNA-binding domain superfamily/Winged helix DNA-binding domain"/>
    <property type="match status" value="1"/>
</dbReference>
<dbReference type="SMART" id="SM00418">
    <property type="entry name" value="HTH_ARSR"/>
    <property type="match status" value="1"/>
</dbReference>
<dbReference type="InterPro" id="IPR000835">
    <property type="entry name" value="HTH_MarR-typ"/>
</dbReference>
<evidence type="ECO:0000313" key="5">
    <source>
        <dbReference type="EMBL" id="GAA2791330.1"/>
    </source>
</evidence>
<keyword evidence="1" id="KW-0805">Transcription regulation</keyword>
<proteinExistence type="predicted"/>
<dbReference type="PANTHER" id="PTHR33164">
    <property type="entry name" value="TRANSCRIPTIONAL REGULATOR, MARR FAMILY"/>
    <property type="match status" value="1"/>
</dbReference>
<dbReference type="PROSITE" id="PS01117">
    <property type="entry name" value="HTH_MARR_1"/>
    <property type="match status" value="1"/>
</dbReference>
<dbReference type="Pfam" id="PF01047">
    <property type="entry name" value="MarR"/>
    <property type="match status" value="1"/>
</dbReference>
<gene>
    <name evidence="5" type="ORF">GCM10010470_27670</name>
</gene>
<dbReference type="PROSITE" id="PS50995">
    <property type="entry name" value="HTH_MARR_2"/>
    <property type="match status" value="1"/>
</dbReference>
<sequence length="192" mass="20617">MVAANKGIASADRTGVGGLELDADLLAGVGGVAEALGRLGRLSSHVDMHAARIGADRASFIMLKRLAADGPLRSNALAEAMHVDPSTISRHVAQLVRDGLVERTVDPVDKRASPLAVTDRGLRWLAEMRRRRDELVSELLRGWSRADREALASLLGRFVDEYEQALPDLLAAMTKHGPYLGPAPETAPRGEN</sequence>
<dbReference type="SUPFAM" id="SSF46785">
    <property type="entry name" value="Winged helix' DNA-binding domain"/>
    <property type="match status" value="1"/>
</dbReference>
<dbReference type="EMBL" id="BAAAUX010000013">
    <property type="protein sequence ID" value="GAA2791330.1"/>
    <property type="molecule type" value="Genomic_DNA"/>
</dbReference>
<dbReference type="InterPro" id="IPR036388">
    <property type="entry name" value="WH-like_DNA-bd_sf"/>
</dbReference>